<comment type="similarity">
    <text evidence="2">Belongs to the metallo-beta-lactamase superfamily.</text>
</comment>
<dbReference type="PANTHER" id="PTHR42978">
    <property type="entry name" value="QUORUM-QUENCHING LACTONASE YTNP-RELATED-RELATED"/>
    <property type="match status" value="1"/>
</dbReference>
<dbReference type="InterPro" id="IPR036866">
    <property type="entry name" value="RibonucZ/Hydroxyglut_hydro"/>
</dbReference>
<dbReference type="EMBL" id="JACDTY010000002">
    <property type="protein sequence ID" value="MBA1139964.1"/>
    <property type="molecule type" value="Genomic_DNA"/>
</dbReference>
<dbReference type="GO" id="GO:0016787">
    <property type="term" value="F:hydrolase activity"/>
    <property type="evidence" value="ECO:0007669"/>
    <property type="project" value="UniProtKB-KW"/>
</dbReference>
<evidence type="ECO:0000313" key="8">
    <source>
        <dbReference type="Proteomes" id="UP000558284"/>
    </source>
</evidence>
<comment type="caution">
    <text evidence="7">The sequence shown here is derived from an EMBL/GenBank/DDBJ whole genome shotgun (WGS) entry which is preliminary data.</text>
</comment>
<keyword evidence="5" id="KW-0862">Zinc</keyword>
<keyword evidence="3" id="KW-0479">Metal-binding</keyword>
<evidence type="ECO:0000259" key="6">
    <source>
        <dbReference type="SMART" id="SM00849"/>
    </source>
</evidence>
<evidence type="ECO:0000256" key="1">
    <source>
        <dbReference type="ARBA" id="ARBA00001947"/>
    </source>
</evidence>
<dbReference type="InterPro" id="IPR051013">
    <property type="entry name" value="MBL_superfamily_lactonases"/>
</dbReference>
<comment type="cofactor">
    <cofactor evidence="1">
        <name>Zn(2+)</name>
        <dbReference type="ChEBI" id="CHEBI:29105"/>
    </cofactor>
</comment>
<dbReference type="SUPFAM" id="SSF56281">
    <property type="entry name" value="Metallo-hydrolase/oxidoreductase"/>
    <property type="match status" value="1"/>
</dbReference>
<evidence type="ECO:0000256" key="2">
    <source>
        <dbReference type="ARBA" id="ARBA00007749"/>
    </source>
</evidence>
<evidence type="ECO:0000256" key="4">
    <source>
        <dbReference type="ARBA" id="ARBA00022801"/>
    </source>
</evidence>
<proteinExistence type="inferred from homology"/>
<dbReference type="AlphaFoldDB" id="A0A838B2D2"/>
<dbReference type="GO" id="GO:0046872">
    <property type="term" value="F:metal ion binding"/>
    <property type="evidence" value="ECO:0007669"/>
    <property type="project" value="UniProtKB-KW"/>
</dbReference>
<dbReference type="Proteomes" id="UP000558284">
    <property type="component" value="Unassembled WGS sequence"/>
</dbReference>
<evidence type="ECO:0000256" key="5">
    <source>
        <dbReference type="ARBA" id="ARBA00022833"/>
    </source>
</evidence>
<evidence type="ECO:0000256" key="3">
    <source>
        <dbReference type="ARBA" id="ARBA00022723"/>
    </source>
</evidence>
<dbReference type="RefSeq" id="WP_181056630.1">
    <property type="nucleotide sequence ID" value="NZ_JACDTY010000002.1"/>
</dbReference>
<reference evidence="7 8" key="1">
    <citation type="submission" date="2020-07" db="EMBL/GenBank/DDBJ databases">
        <title>Definition of the novel symbiovar canariense within Mesorhizobium novociceri, a new species of genus Mesorhizobium nodulating Cicer canariense in the Caldera de Taburiente National Park (La Palma, Canary Islands).</title>
        <authorList>
            <person name="Leon-Barrios M."/>
            <person name="Perez-Yepez J."/>
            <person name="Flores-Felix J.D."/>
            <person name="Ramirez-Baena M.H."/>
            <person name="Pulido-Suarez L."/>
            <person name="Igual J.M."/>
            <person name="Velazquez E."/>
            <person name="Peix A."/>
        </authorList>
    </citation>
    <scope>NUCLEOTIDE SEQUENCE [LARGE SCALE GENOMIC DNA]</scope>
    <source>
        <strain evidence="7 8">CCANP35</strain>
    </source>
</reference>
<evidence type="ECO:0000313" key="7">
    <source>
        <dbReference type="EMBL" id="MBA1139964.1"/>
    </source>
</evidence>
<dbReference type="CDD" id="cd07729">
    <property type="entry name" value="AHL_lactonase_MBL-fold"/>
    <property type="match status" value="1"/>
</dbReference>
<dbReference type="Pfam" id="PF00753">
    <property type="entry name" value="Lactamase_B"/>
    <property type="match status" value="1"/>
</dbReference>
<dbReference type="SMART" id="SM00849">
    <property type="entry name" value="Lactamase_B"/>
    <property type="match status" value="1"/>
</dbReference>
<sequence length="265" mass="29967">MSETYEILAVKYAFHDKRTRIDNFMLPDDHTNIEPIDYFIWVIRNSNRTIIVDTGMDRAEAEGRGRKFIQKPTEALAQIGIEAHAVDSVIITHMHFDHAGTLDDFPSAHFHLQEAEMAFATGACMCDEFVRRTFNVEHVCGMVRRVFSGRVQFHDGDGEVAPGVSVHRAGGHSLGLQCVRVATDSGFVVLASDATHLYENFEQRKPFSITVDVAQTLRSYTRLEQLATSRAHIVPGHDPLVLERYPAWKTQTQGRVHRLDVPRLI</sequence>
<feature type="domain" description="Metallo-beta-lactamase" evidence="6">
    <location>
        <begin position="37"/>
        <end position="237"/>
    </location>
</feature>
<keyword evidence="8" id="KW-1185">Reference proteome</keyword>
<keyword evidence="4" id="KW-0378">Hydrolase</keyword>
<gene>
    <name evidence="7" type="ORF">H0241_06800</name>
</gene>
<accession>A0A838B2D2</accession>
<organism evidence="7 8">
    <name type="scientific">Mesorhizobium neociceri</name>
    <dbReference type="NCBI Taxonomy" id="1307853"/>
    <lineage>
        <taxon>Bacteria</taxon>
        <taxon>Pseudomonadati</taxon>
        <taxon>Pseudomonadota</taxon>
        <taxon>Alphaproteobacteria</taxon>
        <taxon>Hyphomicrobiales</taxon>
        <taxon>Phyllobacteriaceae</taxon>
        <taxon>Mesorhizobium</taxon>
    </lineage>
</organism>
<protein>
    <submittedName>
        <fullName evidence="7">N-acyl homoserine lactonase family protein</fullName>
    </submittedName>
</protein>
<dbReference type="Gene3D" id="3.60.15.10">
    <property type="entry name" value="Ribonuclease Z/Hydroxyacylglutathione hydrolase-like"/>
    <property type="match status" value="1"/>
</dbReference>
<dbReference type="InterPro" id="IPR001279">
    <property type="entry name" value="Metallo-B-lactamas"/>
</dbReference>
<name>A0A838B2D2_9HYPH</name>
<dbReference type="PANTHER" id="PTHR42978:SF7">
    <property type="entry name" value="METALLO-HYDROLASE RV2300C-RELATED"/>
    <property type="match status" value="1"/>
</dbReference>